<dbReference type="GO" id="GO:0006508">
    <property type="term" value="P:proteolysis"/>
    <property type="evidence" value="ECO:0007669"/>
    <property type="project" value="InterPro"/>
</dbReference>
<dbReference type="Gene3D" id="3.30.830.10">
    <property type="entry name" value="Metalloenzyme, LuxS/M16 peptidase-like"/>
    <property type="match status" value="4"/>
</dbReference>
<feature type="domain" description="Peptidase M16 N-terminal" evidence="5">
    <location>
        <begin position="62"/>
        <end position="207"/>
    </location>
</feature>
<feature type="chain" id="PRO_5028797633" evidence="4">
    <location>
        <begin position="28"/>
        <end position="932"/>
    </location>
</feature>
<evidence type="ECO:0000256" key="2">
    <source>
        <dbReference type="ARBA" id="ARBA00007261"/>
    </source>
</evidence>
<dbReference type="InterPro" id="IPR050361">
    <property type="entry name" value="MPP/UQCRC_Complex"/>
</dbReference>
<dbReference type="InterPro" id="IPR011765">
    <property type="entry name" value="Pept_M16_N"/>
</dbReference>
<dbReference type="AlphaFoldDB" id="A0A7G3GC38"/>
<dbReference type="InterPro" id="IPR001431">
    <property type="entry name" value="Pept_M16_Zn_BS"/>
</dbReference>
<dbReference type="PANTHER" id="PTHR11851:SF49">
    <property type="entry name" value="MITOCHONDRIAL-PROCESSING PEPTIDASE SUBUNIT ALPHA"/>
    <property type="match status" value="1"/>
</dbReference>
<evidence type="ECO:0000259" key="6">
    <source>
        <dbReference type="Pfam" id="PF05193"/>
    </source>
</evidence>
<evidence type="ECO:0000259" key="5">
    <source>
        <dbReference type="Pfam" id="PF00675"/>
    </source>
</evidence>
<accession>A0A7G3GC38</accession>
<dbReference type="Proteomes" id="UP000515917">
    <property type="component" value="Chromosome"/>
</dbReference>
<dbReference type="InterPro" id="IPR011249">
    <property type="entry name" value="Metalloenz_LuxS/M16"/>
</dbReference>
<proteinExistence type="inferred from homology"/>
<keyword evidence="8" id="KW-1185">Reference proteome</keyword>
<feature type="domain" description="Peptidase M16 N-terminal" evidence="5">
    <location>
        <begin position="530"/>
        <end position="658"/>
    </location>
</feature>
<feature type="signal peptide" evidence="4">
    <location>
        <begin position="1"/>
        <end position="27"/>
    </location>
</feature>
<dbReference type="Pfam" id="PF05193">
    <property type="entry name" value="Peptidase_M16_C"/>
    <property type="match status" value="2"/>
</dbReference>
<organism evidence="7 8">
    <name type="scientific">Iodobacter fluviatilis</name>
    <dbReference type="NCBI Taxonomy" id="537"/>
    <lineage>
        <taxon>Bacteria</taxon>
        <taxon>Pseudomonadati</taxon>
        <taxon>Pseudomonadota</taxon>
        <taxon>Betaproteobacteria</taxon>
        <taxon>Neisseriales</taxon>
        <taxon>Chitinibacteraceae</taxon>
        <taxon>Iodobacter</taxon>
    </lineage>
</organism>
<reference evidence="7 8" key="1">
    <citation type="submission" date="2018-01" db="EMBL/GenBank/DDBJ databases">
        <title>Genome sequence of Iodobacter sp. strain PCH194 isolated from Indian Trans-Himalaya.</title>
        <authorList>
            <person name="Kumar V."/>
            <person name="Thakur V."/>
            <person name="Kumar S."/>
            <person name="Singh D."/>
        </authorList>
    </citation>
    <scope>NUCLEOTIDE SEQUENCE [LARGE SCALE GENOMIC DNA]</scope>
    <source>
        <strain evidence="7 8">PCH194</strain>
    </source>
</reference>
<dbReference type="InterPro" id="IPR007863">
    <property type="entry name" value="Peptidase_M16_C"/>
</dbReference>
<dbReference type="PROSITE" id="PS00143">
    <property type="entry name" value="INSULINASE"/>
    <property type="match status" value="1"/>
</dbReference>
<gene>
    <name evidence="7" type="ORF">C1H71_14320</name>
</gene>
<protein>
    <submittedName>
        <fullName evidence="7">Insulinase family protein</fullName>
    </submittedName>
</protein>
<dbReference type="GO" id="GO:0046872">
    <property type="term" value="F:metal ion binding"/>
    <property type="evidence" value="ECO:0007669"/>
    <property type="project" value="InterPro"/>
</dbReference>
<comment type="similarity">
    <text evidence="2 3">Belongs to the peptidase M16 family.</text>
</comment>
<dbReference type="GO" id="GO:0004222">
    <property type="term" value="F:metalloendopeptidase activity"/>
    <property type="evidence" value="ECO:0007669"/>
    <property type="project" value="InterPro"/>
</dbReference>
<keyword evidence="4" id="KW-0732">Signal</keyword>
<dbReference type="EMBL" id="CP025781">
    <property type="protein sequence ID" value="QBC44582.1"/>
    <property type="molecule type" value="Genomic_DNA"/>
</dbReference>
<evidence type="ECO:0000256" key="1">
    <source>
        <dbReference type="ARBA" id="ARBA00001947"/>
    </source>
</evidence>
<feature type="domain" description="Peptidase M16 C-terminal" evidence="6">
    <location>
        <begin position="215"/>
        <end position="403"/>
    </location>
</feature>
<dbReference type="Pfam" id="PF00675">
    <property type="entry name" value="Peptidase_M16"/>
    <property type="match status" value="2"/>
</dbReference>
<name>A0A7G3GC38_9NEIS</name>
<dbReference type="PANTHER" id="PTHR11851">
    <property type="entry name" value="METALLOPROTEASE"/>
    <property type="match status" value="1"/>
</dbReference>
<comment type="cofactor">
    <cofactor evidence="1">
        <name>Zn(2+)</name>
        <dbReference type="ChEBI" id="CHEBI:29105"/>
    </cofactor>
</comment>
<evidence type="ECO:0000256" key="3">
    <source>
        <dbReference type="RuleBase" id="RU004447"/>
    </source>
</evidence>
<dbReference type="KEGG" id="ifl:C1H71_14320"/>
<evidence type="ECO:0000256" key="4">
    <source>
        <dbReference type="SAM" id="SignalP"/>
    </source>
</evidence>
<feature type="domain" description="Peptidase M16 C-terminal" evidence="6">
    <location>
        <begin position="683"/>
        <end position="860"/>
    </location>
</feature>
<sequence length="932" mass="103516">MEIMKPPRLTLLSLLLTFAFFPTISPAATKPQASAQAAVAGLKLIRTVEGIQEYQLDNGLKVLLVPDASKPVTTVNITYRVGSKHENYGETGMAHLLEHLMFKGSKAHPRLWEEMSQRGVQFNGTTWLDRTNYYETFAAKPETLEWAISMEADRMVNSRISGDDLKTEFSVVRNEMEKNENSPSRVLIQRVLSAAYQWHNYGKDTIGARTDVENVSIPRLQDFWRKYYQPDNAVLVVAGSFDTAQTLKLIEKKFGVIPRPKRIIEATYTLDPVQDGERSVVVRRVGDSQFVAAAYHTVPAAHPDYAAFEALQVILGDTPNGRLYKSLVESKLGTGVFSWSANLEEPSFIMFGAELRSEQNIAFATELKNDQTIVMAKKVLINTIEDLAANPISDEELTRAKAKIDSDMAKVFNNPEQLGVALSDHIGNGDWRLLLLLRDRIKALTKADVQRVAQTWLKASNRTTGEFIPEADPQRAPQPAKVDLAAQLQQFKPGVAVAAGERFVATPENINKRTHHGQFANGMKYAFLPKTTRGNTVSASLSFNMGNETNLKDKAMVAGLTAAILDRGTKKLTSKQFAEQLDQLQAKLQISGDVNRLSIYVETIKDKLPRVLDLVNDALRQPAFDDAEFALLINQELAQLESSRKEPQSIASDLLSSHLNTWPVGDPRAYISIEQRIVQLKTIKLAELKSFWQAYYGANHAEVAVVGDFDEAVIKAQLAEQYGNWNAKQDYARLSRPFQGNKPLDIKQQTPDKANAFFVGRLALPVGDQHADYPALVLANYLLGGSMNSRILERIRQKDGISYGGGSRLQASATDESGSFITYAIYAPENRAKLEAGMREEIAKARQEGFKDEEVKLGKESFLQQLQLSRTQDGSLAGALNSNLYLGRTMQFSAEFEAKIAALTPEKIKAVMVKYLDPTALSVVYAGDFAKK</sequence>
<evidence type="ECO:0000313" key="8">
    <source>
        <dbReference type="Proteomes" id="UP000515917"/>
    </source>
</evidence>
<dbReference type="SUPFAM" id="SSF63411">
    <property type="entry name" value="LuxS/MPP-like metallohydrolase"/>
    <property type="match status" value="4"/>
</dbReference>
<evidence type="ECO:0000313" key="7">
    <source>
        <dbReference type="EMBL" id="QBC44582.1"/>
    </source>
</evidence>